<protein>
    <submittedName>
        <fullName evidence="2">Uncharacterized protein</fullName>
    </submittedName>
</protein>
<organism evidence="2 3">
    <name type="scientific">Archangium violaceum Cb vi76</name>
    <dbReference type="NCBI Taxonomy" id="1406225"/>
    <lineage>
        <taxon>Bacteria</taxon>
        <taxon>Pseudomonadati</taxon>
        <taxon>Myxococcota</taxon>
        <taxon>Myxococcia</taxon>
        <taxon>Myxococcales</taxon>
        <taxon>Cystobacterineae</taxon>
        <taxon>Archangiaceae</taxon>
        <taxon>Archangium</taxon>
    </lineage>
</organism>
<accession>A0A084SZL5</accession>
<keyword evidence="1" id="KW-0472">Membrane</keyword>
<keyword evidence="1" id="KW-0812">Transmembrane</keyword>
<gene>
    <name evidence="2" type="ORF">Q664_06425</name>
</gene>
<name>A0A084SZL5_9BACT</name>
<evidence type="ECO:0000256" key="1">
    <source>
        <dbReference type="SAM" id="Phobius"/>
    </source>
</evidence>
<reference evidence="2 3" key="1">
    <citation type="submission" date="2014-07" db="EMBL/GenBank/DDBJ databases">
        <title>Draft Genome Sequence of Gephyronic Acid Producer, Cystobacter violaceus Strain Cb vi76.</title>
        <authorList>
            <person name="Stevens D.C."/>
            <person name="Young J."/>
            <person name="Carmichael R."/>
            <person name="Tan J."/>
            <person name="Taylor R.E."/>
        </authorList>
    </citation>
    <scope>NUCLEOTIDE SEQUENCE [LARGE SCALE GENOMIC DNA]</scope>
    <source>
        <strain evidence="2 3">Cb vi76</strain>
    </source>
</reference>
<sequence length="134" mass="15290">MEGGERRNWKQHPLLRRLPFLLLVVLGLWLWKGVDAPERELAWRLEGPGWSEIRALDLQVKNADGELVKRETRSFQSGPPGMVTLVVELPSGTYEVWVFARGESGPSRPPLVERLTLQDEDTRAERGLRLPGIR</sequence>
<dbReference type="AlphaFoldDB" id="A0A084SZL5"/>
<evidence type="ECO:0000313" key="3">
    <source>
        <dbReference type="Proteomes" id="UP000028547"/>
    </source>
</evidence>
<proteinExistence type="predicted"/>
<evidence type="ECO:0000313" key="2">
    <source>
        <dbReference type="EMBL" id="KFA93900.1"/>
    </source>
</evidence>
<keyword evidence="1" id="KW-1133">Transmembrane helix</keyword>
<dbReference type="Proteomes" id="UP000028547">
    <property type="component" value="Unassembled WGS sequence"/>
</dbReference>
<feature type="transmembrane region" description="Helical" evidence="1">
    <location>
        <begin position="14"/>
        <end position="31"/>
    </location>
</feature>
<dbReference type="RefSeq" id="WP_043390909.1">
    <property type="nucleotide sequence ID" value="NZ_JPMI01000035.1"/>
</dbReference>
<dbReference type="EMBL" id="JPMI01000035">
    <property type="protein sequence ID" value="KFA93900.1"/>
    <property type="molecule type" value="Genomic_DNA"/>
</dbReference>
<comment type="caution">
    <text evidence="2">The sequence shown here is derived from an EMBL/GenBank/DDBJ whole genome shotgun (WGS) entry which is preliminary data.</text>
</comment>